<protein>
    <submittedName>
        <fullName evidence="3">Cell division protein FtsB</fullName>
    </submittedName>
</protein>
<dbReference type="GO" id="GO:0051301">
    <property type="term" value="P:cell division"/>
    <property type="evidence" value="ECO:0007669"/>
    <property type="project" value="UniProtKB-KW"/>
</dbReference>
<keyword evidence="4" id="KW-1185">Reference proteome</keyword>
<dbReference type="Proteomes" id="UP000555103">
    <property type="component" value="Unassembled WGS sequence"/>
</dbReference>
<dbReference type="InterPro" id="IPR007060">
    <property type="entry name" value="FtsL/DivIC"/>
</dbReference>
<feature type="transmembrane region" description="Helical" evidence="2">
    <location>
        <begin position="20"/>
        <end position="40"/>
    </location>
</feature>
<evidence type="ECO:0000313" key="3">
    <source>
        <dbReference type="EMBL" id="MBB4034354.1"/>
    </source>
</evidence>
<dbReference type="AlphaFoldDB" id="A0A840CLN1"/>
<sequence length="100" mass="12120">MNILKSIFRYLTTRYTKIQLLIILVIIVFAFFITESNIFARLGYDSKIRELNGQIEYYHNQTEQDKQKLEELESEKDQIEKFARENYLMKKDNEDVFIVE</sequence>
<dbReference type="EMBL" id="JACIEP010000001">
    <property type="protein sequence ID" value="MBB4034354.1"/>
    <property type="molecule type" value="Genomic_DNA"/>
</dbReference>
<organism evidence="3 4">
    <name type="scientific">Dysgonomonas hofstadii</name>
    <dbReference type="NCBI Taxonomy" id="637886"/>
    <lineage>
        <taxon>Bacteria</taxon>
        <taxon>Pseudomonadati</taxon>
        <taxon>Bacteroidota</taxon>
        <taxon>Bacteroidia</taxon>
        <taxon>Bacteroidales</taxon>
        <taxon>Dysgonomonadaceae</taxon>
        <taxon>Dysgonomonas</taxon>
    </lineage>
</organism>
<proteinExistence type="predicted"/>
<evidence type="ECO:0000313" key="4">
    <source>
        <dbReference type="Proteomes" id="UP000555103"/>
    </source>
</evidence>
<evidence type="ECO:0000256" key="1">
    <source>
        <dbReference type="SAM" id="Coils"/>
    </source>
</evidence>
<keyword evidence="1" id="KW-0175">Coiled coil</keyword>
<evidence type="ECO:0000256" key="2">
    <source>
        <dbReference type="SAM" id="Phobius"/>
    </source>
</evidence>
<accession>A0A840CLN1</accession>
<keyword evidence="3" id="KW-0132">Cell division</keyword>
<keyword evidence="3" id="KW-0131">Cell cycle</keyword>
<keyword evidence="2" id="KW-1133">Transmembrane helix</keyword>
<name>A0A840CLN1_9BACT</name>
<feature type="coiled-coil region" evidence="1">
    <location>
        <begin position="55"/>
        <end position="82"/>
    </location>
</feature>
<comment type="caution">
    <text evidence="3">The sequence shown here is derived from an EMBL/GenBank/DDBJ whole genome shotgun (WGS) entry which is preliminary data.</text>
</comment>
<keyword evidence="2" id="KW-0472">Membrane</keyword>
<dbReference type="Pfam" id="PF04977">
    <property type="entry name" value="DivIC"/>
    <property type="match status" value="1"/>
</dbReference>
<keyword evidence="2" id="KW-0812">Transmembrane</keyword>
<reference evidence="3 4" key="1">
    <citation type="submission" date="2020-08" db="EMBL/GenBank/DDBJ databases">
        <title>Genomic Encyclopedia of Type Strains, Phase IV (KMG-IV): sequencing the most valuable type-strain genomes for metagenomic binning, comparative biology and taxonomic classification.</title>
        <authorList>
            <person name="Goeker M."/>
        </authorList>
    </citation>
    <scope>NUCLEOTIDE SEQUENCE [LARGE SCALE GENOMIC DNA]</scope>
    <source>
        <strain evidence="3 4">DSM 104969</strain>
    </source>
</reference>
<gene>
    <name evidence="3" type="ORF">GGR21_000239</name>
</gene>
<dbReference type="RefSeq" id="WP_183305297.1">
    <property type="nucleotide sequence ID" value="NZ_JACIEP010000001.1"/>
</dbReference>